<evidence type="ECO:0000256" key="3">
    <source>
        <dbReference type="SAM" id="MobiDB-lite"/>
    </source>
</evidence>
<dbReference type="Proteomes" id="UP000009168">
    <property type="component" value="Unassembled WGS sequence"/>
</dbReference>
<evidence type="ECO:0000256" key="2">
    <source>
        <dbReference type="SAM" id="Coils"/>
    </source>
</evidence>
<evidence type="ECO:0000313" key="4">
    <source>
        <dbReference type="EMBL" id="EAR85749.2"/>
    </source>
</evidence>
<dbReference type="KEGG" id="tet:TTHERM_00312310"/>
<dbReference type="OrthoDB" id="295194at2759"/>
<name>Q22KQ0_TETTS</name>
<accession>Q22KQ0</accession>
<feature type="region of interest" description="Disordered" evidence="3">
    <location>
        <begin position="461"/>
        <end position="491"/>
    </location>
</feature>
<sequence length="859" mass="101869">MEESQKQLEVVQQQNSAGQLQGEQINQEEEKYDLAEITISQECLYPVQINCDNEILKFLQSGILKGIENPKLRERFIKSITSERVSKVLKLSFYFILVSNFPECIRYEEEQEISQSLKKKLSKNYVKLFSTLPQPKDEIVNLIIFCLGYINHYLFYQLFPKQRDLFDLRFVFNCYHIMVFEFNGIFVSDFFIRMNIDKIFFQNKFLDYERVNKKNLLLQQQAKNKLKNKTFFGFQLSFPEINTYDGQQFTRQVQEKFKPLKKNVLNLQEDHLTNHISIQDKQAKIKNQLKDKRIKQIEESELKKISQLLSIQQNEGDQAFQSLPTRSQRTIQLMTVKMHADANPEQIDVDPNAQYIDDMKGLTQLQRKLLFNQQIAKKLVKEKAEEIFDKTQLKADENNQKEEQNYFANLQLNCNQISPTISDVLAYDNRTLPYAKKKMIRHAFETVNDKEDNLLSQLKQFSQSRKQKKETKNTQKSHKSIIDHFGLRPPPREYYQKHPKLDKMFKDMLDLNYVLRMNQESMYQLPSSLQMQIEQQNEWQNQIIEQEQNYQKQNQRQKVQENLQQVIENNQKYQLEKRPGYRKKYIYTKPLQYMKRNESENPITKTQELQEQQMKSMILQKSSVNFKGNPNSKIIEPISNFQSQTQLIPLQTQQQLQMQQSMLALTTKTQKLDTPANQNQNQILISEKSQRNIQFLPNIEAQQSQEDNYKIGFNNGGSQMSSPIKLANSQTLLNFQQKTFGDDSSFLKQKKGIQLQKSSFAENSSANHRTIEFQIHEIDNSKGRKGNYYEDESESMEQKILKNKQNNDFYNDKRREYKEKYKGFINNMSTDNNIDDILQNILHKRNQFNKNLKSKIKNL</sequence>
<dbReference type="InParanoid" id="Q22KQ0"/>
<dbReference type="Pfam" id="PF14922">
    <property type="entry name" value="FWWh"/>
    <property type="match status" value="1"/>
</dbReference>
<keyword evidence="2" id="KW-0175">Coiled coil</keyword>
<dbReference type="HOGENOM" id="CLU_347997_0_0_1"/>
<feature type="compositionally biased region" description="Basic and acidic residues" evidence="3">
    <location>
        <begin position="480"/>
        <end position="491"/>
    </location>
</feature>
<evidence type="ECO:0000256" key="1">
    <source>
        <dbReference type="ARBA" id="ARBA00008666"/>
    </source>
</evidence>
<proteinExistence type="inferred from homology"/>
<keyword evidence="5" id="KW-1185">Reference proteome</keyword>
<dbReference type="RefSeq" id="XP_001033412.2">
    <property type="nucleotide sequence ID" value="XM_001033412.2"/>
</dbReference>
<evidence type="ECO:0000313" key="5">
    <source>
        <dbReference type="Proteomes" id="UP000009168"/>
    </source>
</evidence>
<comment type="similarity">
    <text evidence="1">Belongs to the FAM227 family.</text>
</comment>
<dbReference type="GeneID" id="7846463"/>
<dbReference type="EMBL" id="GG662498">
    <property type="protein sequence ID" value="EAR85749.2"/>
    <property type="molecule type" value="Genomic_DNA"/>
</dbReference>
<organism evidence="4 5">
    <name type="scientific">Tetrahymena thermophila (strain SB210)</name>
    <dbReference type="NCBI Taxonomy" id="312017"/>
    <lineage>
        <taxon>Eukaryota</taxon>
        <taxon>Sar</taxon>
        <taxon>Alveolata</taxon>
        <taxon>Ciliophora</taxon>
        <taxon>Intramacronucleata</taxon>
        <taxon>Oligohymenophorea</taxon>
        <taxon>Hymenostomatida</taxon>
        <taxon>Tetrahymenina</taxon>
        <taxon>Tetrahymenidae</taxon>
        <taxon>Tetrahymena</taxon>
    </lineage>
</organism>
<dbReference type="InterPro" id="IPR029417">
    <property type="entry name" value="FAM227"/>
</dbReference>
<feature type="coiled-coil region" evidence="2">
    <location>
        <begin position="529"/>
        <end position="576"/>
    </location>
</feature>
<reference evidence="5" key="1">
    <citation type="journal article" date="2006" name="PLoS Biol.">
        <title>Macronuclear genome sequence of the ciliate Tetrahymena thermophila, a model eukaryote.</title>
        <authorList>
            <person name="Eisen J.A."/>
            <person name="Coyne R.S."/>
            <person name="Wu M."/>
            <person name="Wu D."/>
            <person name="Thiagarajan M."/>
            <person name="Wortman J.R."/>
            <person name="Badger J.H."/>
            <person name="Ren Q."/>
            <person name="Amedeo P."/>
            <person name="Jones K.M."/>
            <person name="Tallon L.J."/>
            <person name="Delcher A.L."/>
            <person name="Salzberg S.L."/>
            <person name="Silva J.C."/>
            <person name="Haas B.J."/>
            <person name="Majoros W.H."/>
            <person name="Farzad M."/>
            <person name="Carlton J.M."/>
            <person name="Smith R.K. Jr."/>
            <person name="Garg J."/>
            <person name="Pearlman R.E."/>
            <person name="Karrer K.M."/>
            <person name="Sun L."/>
            <person name="Manning G."/>
            <person name="Elde N.C."/>
            <person name="Turkewitz A.P."/>
            <person name="Asai D.J."/>
            <person name="Wilkes D.E."/>
            <person name="Wang Y."/>
            <person name="Cai H."/>
            <person name="Collins K."/>
            <person name="Stewart B.A."/>
            <person name="Lee S.R."/>
            <person name="Wilamowska K."/>
            <person name="Weinberg Z."/>
            <person name="Ruzzo W.L."/>
            <person name="Wloga D."/>
            <person name="Gaertig J."/>
            <person name="Frankel J."/>
            <person name="Tsao C.-C."/>
            <person name="Gorovsky M.A."/>
            <person name="Keeling P.J."/>
            <person name="Waller R.F."/>
            <person name="Patron N.J."/>
            <person name="Cherry J.M."/>
            <person name="Stover N.A."/>
            <person name="Krieger C.J."/>
            <person name="del Toro C."/>
            <person name="Ryder H.F."/>
            <person name="Williamson S.C."/>
            <person name="Barbeau R.A."/>
            <person name="Hamilton E.P."/>
            <person name="Orias E."/>
        </authorList>
    </citation>
    <scope>NUCLEOTIDE SEQUENCE [LARGE SCALE GENOMIC DNA]</scope>
    <source>
        <strain evidence="5">SB210</strain>
    </source>
</reference>
<protein>
    <submittedName>
        <fullName evidence="4">Uncharacterized protein</fullName>
    </submittedName>
</protein>
<dbReference type="eggNOG" id="ENOG502SQ9T">
    <property type="taxonomic scope" value="Eukaryota"/>
</dbReference>
<feature type="compositionally biased region" description="Basic residues" evidence="3">
    <location>
        <begin position="465"/>
        <end position="479"/>
    </location>
</feature>
<dbReference type="AlphaFoldDB" id="Q22KQ0"/>
<gene>
    <name evidence="4" type="ORF">TTHERM_00312310</name>
</gene>